<organism evidence="5">
    <name type="scientific">bioreactor metagenome</name>
    <dbReference type="NCBI Taxonomy" id="1076179"/>
    <lineage>
        <taxon>unclassified sequences</taxon>
        <taxon>metagenomes</taxon>
        <taxon>ecological metagenomes</taxon>
    </lineage>
</organism>
<dbReference type="GO" id="GO:0047151">
    <property type="term" value="F:tRNA (uracil(54)-C5)-methyltransferase activity, 5,10-methylenetetrahydrofolate-dependent"/>
    <property type="evidence" value="ECO:0007669"/>
    <property type="project" value="UniProtKB-EC"/>
</dbReference>
<dbReference type="Gene3D" id="3.50.50.60">
    <property type="entry name" value="FAD/NAD(P)-binding domain"/>
    <property type="match status" value="1"/>
</dbReference>
<evidence type="ECO:0000313" key="5">
    <source>
        <dbReference type="EMBL" id="MPN08691.1"/>
    </source>
</evidence>
<accession>A0A645F371</accession>
<reference evidence="5" key="1">
    <citation type="submission" date="2019-08" db="EMBL/GenBank/DDBJ databases">
        <authorList>
            <person name="Kucharzyk K."/>
            <person name="Murdoch R.W."/>
            <person name="Higgins S."/>
            <person name="Loffler F."/>
        </authorList>
    </citation>
    <scope>NUCLEOTIDE SEQUENCE</scope>
</reference>
<dbReference type="EMBL" id="VSSQ01054778">
    <property type="protein sequence ID" value="MPN08691.1"/>
    <property type="molecule type" value="Genomic_DNA"/>
</dbReference>
<evidence type="ECO:0000256" key="1">
    <source>
        <dbReference type="ARBA" id="ARBA00001974"/>
    </source>
</evidence>
<keyword evidence="2" id="KW-0285">Flavoprotein</keyword>
<keyword evidence="5" id="KW-0489">Methyltransferase</keyword>
<sequence>MEGYVESAASGLLAGINMTLYLKEQELMILPDTTMIGAMANYITHADSRNFQPMNANFGIMRLLSAGDKKTRKEAYSEQSEQVLTEYLKRWKNI</sequence>
<proteinExistence type="predicted"/>
<evidence type="ECO:0000256" key="2">
    <source>
        <dbReference type="ARBA" id="ARBA00022630"/>
    </source>
</evidence>
<keyword evidence="5" id="KW-0808">Transferase</keyword>
<name>A0A645F371_9ZZZZ</name>
<dbReference type="EC" id="2.1.1.74" evidence="5"/>
<comment type="cofactor">
    <cofactor evidence="1">
        <name>FAD</name>
        <dbReference type="ChEBI" id="CHEBI:57692"/>
    </cofactor>
</comment>
<comment type="caution">
    <text evidence="5">The sequence shown here is derived from an EMBL/GenBank/DDBJ whole genome shotgun (WGS) entry which is preliminary data.</text>
</comment>
<feature type="domain" description="MnmG N-terminal" evidence="4">
    <location>
        <begin position="2"/>
        <end position="26"/>
    </location>
</feature>
<dbReference type="AlphaFoldDB" id="A0A645F371"/>
<dbReference type="GO" id="GO:0032259">
    <property type="term" value="P:methylation"/>
    <property type="evidence" value="ECO:0007669"/>
    <property type="project" value="UniProtKB-KW"/>
</dbReference>
<dbReference type="InterPro" id="IPR036188">
    <property type="entry name" value="FAD/NAD-bd_sf"/>
</dbReference>
<keyword evidence="3" id="KW-0274">FAD</keyword>
<evidence type="ECO:0000259" key="4">
    <source>
        <dbReference type="Pfam" id="PF01134"/>
    </source>
</evidence>
<dbReference type="Pfam" id="PF01134">
    <property type="entry name" value="GIDA"/>
    <property type="match status" value="1"/>
</dbReference>
<gene>
    <name evidence="5" type="primary">trmFO_17</name>
    <name evidence="5" type="ORF">SDC9_155976</name>
</gene>
<evidence type="ECO:0000256" key="3">
    <source>
        <dbReference type="ARBA" id="ARBA00022827"/>
    </source>
</evidence>
<protein>
    <submittedName>
        <fullName evidence="5">Methylenetetrahydrofolate--tRNA-(Uracil-5-)-methyltransferase TrmFO</fullName>
        <ecNumber evidence="5">2.1.1.74</ecNumber>
    </submittedName>
</protein>
<dbReference type="InterPro" id="IPR040131">
    <property type="entry name" value="MnmG_N"/>
</dbReference>